<gene>
    <name evidence="1" type="ORF">EV695_0685</name>
</gene>
<dbReference type="EMBL" id="SMFQ01000002">
    <property type="protein sequence ID" value="TCJ88825.1"/>
    <property type="molecule type" value="Genomic_DNA"/>
</dbReference>
<evidence type="ECO:0000313" key="1">
    <source>
        <dbReference type="EMBL" id="TCJ88825.1"/>
    </source>
</evidence>
<dbReference type="OrthoDB" id="5622435at2"/>
<organism evidence="1 2">
    <name type="scientific">Cocleimonas flava</name>
    <dbReference type="NCBI Taxonomy" id="634765"/>
    <lineage>
        <taxon>Bacteria</taxon>
        <taxon>Pseudomonadati</taxon>
        <taxon>Pseudomonadota</taxon>
        <taxon>Gammaproteobacteria</taxon>
        <taxon>Thiotrichales</taxon>
        <taxon>Thiotrichaceae</taxon>
        <taxon>Cocleimonas</taxon>
    </lineage>
</organism>
<keyword evidence="2" id="KW-1185">Reference proteome</keyword>
<proteinExistence type="predicted"/>
<dbReference type="RefSeq" id="WP_131904499.1">
    <property type="nucleotide sequence ID" value="NZ_BAAAFU010000008.1"/>
</dbReference>
<reference evidence="1 2" key="1">
    <citation type="submission" date="2019-03" db="EMBL/GenBank/DDBJ databases">
        <title>Genomic Encyclopedia of Type Strains, Phase IV (KMG-IV): sequencing the most valuable type-strain genomes for metagenomic binning, comparative biology and taxonomic classification.</title>
        <authorList>
            <person name="Goeker M."/>
        </authorList>
    </citation>
    <scope>NUCLEOTIDE SEQUENCE [LARGE SCALE GENOMIC DNA]</scope>
    <source>
        <strain evidence="1 2">DSM 24830</strain>
    </source>
</reference>
<sequence>MSSAEANSRNSTMHPALPLIFPLQDLSKSDAQAAIKKVDPDTAWHFYSHSIRRNPNDLALHTHRVFFAMQHKDAELLAGSLHDLFYVLKDAGTQLRIRLLKASMPYLDKKDTLYFAMWIKTGIKKGMGYKWVPGSVLSDGLHGPDHTLIHIEKDDSEDAKLSPLEEARSCMEFGQLDVAKKILQEALAEDSDNKQLLEELDYLEQYSKSREIQPEVEPKKPFGSALKKLKEQIFS</sequence>
<comment type="caution">
    <text evidence="1">The sequence shown here is derived from an EMBL/GenBank/DDBJ whole genome shotgun (WGS) entry which is preliminary data.</text>
</comment>
<name>A0A4V2P9A1_9GAMM</name>
<accession>A0A4V2P9A1</accession>
<evidence type="ECO:0000313" key="2">
    <source>
        <dbReference type="Proteomes" id="UP000294887"/>
    </source>
</evidence>
<dbReference type="AlphaFoldDB" id="A0A4V2P9A1"/>
<dbReference type="Proteomes" id="UP000294887">
    <property type="component" value="Unassembled WGS sequence"/>
</dbReference>
<protein>
    <submittedName>
        <fullName evidence="1">Uncharacterized protein</fullName>
    </submittedName>
</protein>